<protein>
    <submittedName>
        <fullName evidence="2">Uncharacterized protein</fullName>
    </submittedName>
</protein>
<dbReference type="AlphaFoldDB" id="A0A938BP82"/>
<dbReference type="EMBL" id="VGIR01000014">
    <property type="protein sequence ID" value="MBM3330926.1"/>
    <property type="molecule type" value="Genomic_DNA"/>
</dbReference>
<evidence type="ECO:0000313" key="2">
    <source>
        <dbReference type="EMBL" id="MBM3330926.1"/>
    </source>
</evidence>
<dbReference type="Proteomes" id="UP000779900">
    <property type="component" value="Unassembled WGS sequence"/>
</dbReference>
<feature type="signal peptide" evidence="1">
    <location>
        <begin position="1"/>
        <end position="19"/>
    </location>
</feature>
<proteinExistence type="predicted"/>
<keyword evidence="1" id="KW-0732">Signal</keyword>
<evidence type="ECO:0000313" key="3">
    <source>
        <dbReference type="Proteomes" id="UP000779900"/>
    </source>
</evidence>
<organism evidence="2 3">
    <name type="scientific">candidate division WOR-3 bacterium</name>
    <dbReference type="NCBI Taxonomy" id="2052148"/>
    <lineage>
        <taxon>Bacteria</taxon>
        <taxon>Bacteria division WOR-3</taxon>
    </lineage>
</organism>
<name>A0A938BP82_UNCW3</name>
<evidence type="ECO:0000256" key="1">
    <source>
        <dbReference type="SAM" id="SignalP"/>
    </source>
</evidence>
<gene>
    <name evidence="2" type="ORF">FJY68_03630</name>
</gene>
<sequence length="181" mass="19636">MRTLTLVAIFVVLAGAFCAGNSDQRTSPMTSTKWPKEALSPLSEDELVQFVKALPALSGALKAGKWETKPQREGTSPLSTLTDLVEGMKVAGINESLKPFGGWARIRPTLYKVFAATAALVIDRASPEFVEGMKQDTTAGGRRSLQDFEFFKSACTQVPEANKQLVTRFQEQLQPLGSLGN</sequence>
<reference evidence="2" key="1">
    <citation type="submission" date="2019-03" db="EMBL/GenBank/DDBJ databases">
        <title>Lake Tanganyika Metagenome-Assembled Genomes (MAGs).</title>
        <authorList>
            <person name="Tran P."/>
        </authorList>
    </citation>
    <scope>NUCLEOTIDE SEQUENCE</scope>
    <source>
        <strain evidence="2">K_DeepCast_150m_m2_040</strain>
    </source>
</reference>
<accession>A0A938BP82</accession>
<feature type="chain" id="PRO_5036874795" evidence="1">
    <location>
        <begin position="20"/>
        <end position="181"/>
    </location>
</feature>
<comment type="caution">
    <text evidence="2">The sequence shown here is derived from an EMBL/GenBank/DDBJ whole genome shotgun (WGS) entry which is preliminary data.</text>
</comment>